<feature type="compositionally biased region" description="Polar residues" evidence="1">
    <location>
        <begin position="1038"/>
        <end position="1057"/>
    </location>
</feature>
<feature type="compositionally biased region" description="Polar residues" evidence="1">
    <location>
        <begin position="1231"/>
        <end position="1244"/>
    </location>
</feature>
<feature type="region of interest" description="Disordered" evidence="1">
    <location>
        <begin position="683"/>
        <end position="764"/>
    </location>
</feature>
<feature type="compositionally biased region" description="Low complexity" evidence="1">
    <location>
        <begin position="1147"/>
        <end position="1156"/>
    </location>
</feature>
<feature type="compositionally biased region" description="Basic and acidic residues" evidence="1">
    <location>
        <begin position="1447"/>
        <end position="1457"/>
    </location>
</feature>
<evidence type="ECO:0000313" key="3">
    <source>
        <dbReference type="EMBL" id="KAB5595906.1"/>
    </source>
</evidence>
<feature type="compositionally biased region" description="Gly residues" evidence="1">
    <location>
        <begin position="1157"/>
        <end position="1172"/>
    </location>
</feature>
<feature type="compositionally biased region" description="Polar residues" evidence="1">
    <location>
        <begin position="1213"/>
        <end position="1224"/>
    </location>
</feature>
<dbReference type="SUPFAM" id="SSF50729">
    <property type="entry name" value="PH domain-like"/>
    <property type="match status" value="1"/>
</dbReference>
<dbReference type="InterPro" id="IPR001849">
    <property type="entry name" value="PH_domain"/>
</dbReference>
<feature type="compositionally biased region" description="Polar residues" evidence="1">
    <location>
        <begin position="474"/>
        <end position="484"/>
    </location>
</feature>
<feature type="compositionally biased region" description="Low complexity" evidence="1">
    <location>
        <begin position="444"/>
        <end position="459"/>
    </location>
</feature>
<dbReference type="InterPro" id="IPR029071">
    <property type="entry name" value="Ubiquitin-like_domsf"/>
</dbReference>
<feature type="compositionally biased region" description="Low complexity" evidence="1">
    <location>
        <begin position="1127"/>
        <end position="1137"/>
    </location>
</feature>
<feature type="compositionally biased region" description="Basic and acidic residues" evidence="1">
    <location>
        <begin position="716"/>
        <end position="731"/>
    </location>
</feature>
<evidence type="ECO:0000313" key="4">
    <source>
        <dbReference type="Proteomes" id="UP000383932"/>
    </source>
</evidence>
<evidence type="ECO:0000256" key="1">
    <source>
        <dbReference type="SAM" id="MobiDB-lite"/>
    </source>
</evidence>
<feature type="compositionally biased region" description="Low complexity" evidence="1">
    <location>
        <begin position="365"/>
        <end position="380"/>
    </location>
</feature>
<accession>A0A5N5QXJ6</accession>
<feature type="compositionally biased region" description="Low complexity" evidence="1">
    <location>
        <begin position="643"/>
        <end position="656"/>
    </location>
</feature>
<feature type="region of interest" description="Disordered" evidence="1">
    <location>
        <begin position="937"/>
        <end position="1490"/>
    </location>
</feature>
<name>A0A5N5QXJ6_9AGAM</name>
<evidence type="ECO:0000259" key="2">
    <source>
        <dbReference type="SMART" id="SM00233"/>
    </source>
</evidence>
<feature type="region of interest" description="Disordered" evidence="1">
    <location>
        <begin position="443"/>
        <end position="484"/>
    </location>
</feature>
<feature type="region of interest" description="Disordered" evidence="1">
    <location>
        <begin position="591"/>
        <end position="656"/>
    </location>
</feature>
<feature type="compositionally biased region" description="Polar residues" evidence="1">
    <location>
        <begin position="1350"/>
        <end position="1360"/>
    </location>
</feature>
<feature type="region of interest" description="Disordered" evidence="1">
    <location>
        <begin position="789"/>
        <end position="827"/>
    </location>
</feature>
<dbReference type="SMART" id="SM00233">
    <property type="entry name" value="PH"/>
    <property type="match status" value="1"/>
</dbReference>
<dbReference type="InterPro" id="IPR011993">
    <property type="entry name" value="PH-like_dom_sf"/>
</dbReference>
<sequence length="1777" mass="189089">MEMRWGTAQTAGIHSAGMSNCRTFCGVRIDAPGRRHGTEGGDAMLEGRGKKGEREDCDGLRAAIGGGAGQKTTWGSGMKTWMARDIVPTTILLAVSLCVESADCDANDIGPLDKPKDWPTMGSIEATYDVDGGGHKIGQGSQSSVLFPPSPPLLRPRADSHFGIRPALAALQNTFNARKRASSVSEDMVQKPRSPVFARLGLDPRPRTNSSLTVVPPSSKQYPSSLTFPIIESPDETISRAPRIPSFHDIDASVFGHDLGLSLGLNPRISIASASTVRAQEGTSVNKLIAQDDHSRIHHDEPMMHSPRDSEGAAQLTNLASGLPGLVPHALANPSGENSAGNLDTDAILYAESHPDPLSHAQPAHSDSLSHGARSSSSHASQEKDWYFEGVSSSPGAAAASTISPTHSTGFVSPPRSIAVVSPTRSILVPSPIASLPTSPVAMSTSLAPQSPSSGSSHPHIAAPIPFPLADDSGYTSDDPNATSSRYAYSRRVEDYSYSRSDAGGYDTPTLYTGTTNTSPTLSVTRVGPSEAPPALRLGPGIGFLGVGAHSAGGNAFNLGEGVGSVGGVVGSRSGFGMGLRPLTTDSGVIVERDKDGSGDGGLADGTERNWESSGRSIHAESTSPSLHIEGSGHSFHTEAESSGRSVVAESSSGVGSSIRARVTSLRAPHALSVLIPAFMKRARRKSSRVGGDDDTAEMRGRAGDNAKMVEGWEAGDAKKKNRVESSRTRTEFSYSQSVTSSRPASDEEEGDVSPTSSHLDLLSPDPFASTVALKVGAWSQMYANGTTSTVSAPLPPLPDLADEPMNTHSEYSGSVYDDEDSEEESSIRIYSHGRGRSLSQPDVYTIPIEPLHQSKVTMRRTGRSLDRRRGLGNWRRPALPARPSLPSLSMLTRKNVVVPIPRSAVAARFPVEPWDHAPNKDVPLCGVPTRGLGLLNIPPRSSHSPVRGIPFPRSPMRNLARLGSESSIAEDEDEEDEDEDKDEDGGRVLSGGEDDKVWWSGPSSHAASSRRDSLSSTAGEPTVSMPIQTDPIVRESIASTIQPRDSIVSQVSQGLSPSARDSMISATSHDEIDVSSESFLQTLDELDPLTPPPSGRCSSEPSVEDGAASGPILNEVPTGVGPRNPGRSSSGTQGSRGSRGSGQRQGSGRDQQRGSSGRGAGGGHGRGGGNNDRGNGGKDPRGQALSDSDESESSSESESDEPLAQRGRDTCGGSTTAARSQTLPLPPSSNPRTMYRQTAPPNDSSDESDDVPLAQRLPTALRAQKSIRIQNKADSDARRQRRIERMKQRAAATGGEGGVEADELAKRLLSVQTGNDHRDQSPLPSPRLRLTPEPNSSAGGLFPGAPRSRTISNVSYTSRSKTHTRNGSMELAPPIPPSPGPTALSRSGTTSARRPSAPELPPPVPSKSSLSRSGTMSKSRASHENNRDQRPSLSRNGTASRHRGGSKTDDEGESSRFSRSRSVRSTPDPRPPMPPMPPMESYPISARRPSQPEPFIAQVVEQRIYIGDRQRFIVVDIGSPNITAKDILDTARQRGELDGAGSGGWQLWEMSNECGMERPVRDFELINDVIKAWNPEKRVNMLMIRRSQLCGILKSENIPSSSPLMSGWVMWVSRPGKWSKRWLELKEHGLFVCKNDKGKDQSFLCNLSHFDAYIVTHVPRAPKPYVFAAKSIDSSGVFEKEEDSSHIFSCDSEIGEVWLTKILLARSYILQQERVVSRPSNVGSSLSASKSLLSRSGTKKSTVSSRTAASGPLIQDLNPSPFAEGSLLAKVAANGI</sequence>
<dbReference type="OrthoDB" id="43122at2759"/>
<gene>
    <name evidence="3" type="ORF">CTheo_670</name>
</gene>
<dbReference type="SUPFAM" id="SSF54236">
    <property type="entry name" value="Ubiquitin-like"/>
    <property type="match status" value="1"/>
</dbReference>
<feature type="compositionally biased region" description="Acidic residues" evidence="1">
    <location>
        <begin position="1188"/>
        <end position="1202"/>
    </location>
</feature>
<dbReference type="PANTHER" id="PTHR38700">
    <property type="entry name" value="YALI0E22418P"/>
    <property type="match status" value="1"/>
</dbReference>
<feature type="domain" description="PH" evidence="2">
    <location>
        <begin position="1604"/>
        <end position="1710"/>
    </location>
</feature>
<organism evidence="3 4">
    <name type="scientific">Ceratobasidium theobromae</name>
    <dbReference type="NCBI Taxonomy" id="1582974"/>
    <lineage>
        <taxon>Eukaryota</taxon>
        <taxon>Fungi</taxon>
        <taxon>Dikarya</taxon>
        <taxon>Basidiomycota</taxon>
        <taxon>Agaricomycotina</taxon>
        <taxon>Agaricomycetes</taxon>
        <taxon>Cantharellales</taxon>
        <taxon>Ceratobasidiaceae</taxon>
        <taxon>Ceratobasidium</taxon>
    </lineage>
</organism>
<proteinExistence type="predicted"/>
<feature type="region of interest" description="Disordered" evidence="1">
    <location>
        <begin position="355"/>
        <end position="384"/>
    </location>
</feature>
<dbReference type="PANTHER" id="PTHR38700:SF1">
    <property type="entry name" value="PH DOMAIN-CONTAINING PROTEIN"/>
    <property type="match status" value="1"/>
</dbReference>
<feature type="compositionally biased region" description="Basic and acidic residues" evidence="1">
    <location>
        <begin position="1422"/>
        <end position="1431"/>
    </location>
</feature>
<dbReference type="Pfam" id="PF00169">
    <property type="entry name" value="PH"/>
    <property type="match status" value="1"/>
</dbReference>
<feature type="compositionally biased region" description="Basic and acidic residues" evidence="1">
    <location>
        <begin position="1272"/>
        <end position="1288"/>
    </location>
</feature>
<feature type="compositionally biased region" description="Polar residues" evidence="1">
    <location>
        <begin position="732"/>
        <end position="744"/>
    </location>
</feature>
<keyword evidence="4" id="KW-1185">Reference proteome</keyword>
<dbReference type="EMBL" id="SSOP01000005">
    <property type="protein sequence ID" value="KAB5595906.1"/>
    <property type="molecule type" value="Genomic_DNA"/>
</dbReference>
<feature type="compositionally biased region" description="Pro residues" evidence="1">
    <location>
        <begin position="1469"/>
        <end position="1481"/>
    </location>
</feature>
<comment type="caution">
    <text evidence="3">The sequence shown here is derived from an EMBL/GenBank/DDBJ whole genome shotgun (WGS) entry which is preliminary data.</text>
</comment>
<feature type="region of interest" description="Disordered" evidence="1">
    <location>
        <begin position="860"/>
        <end position="879"/>
    </location>
</feature>
<reference evidence="3 4" key="1">
    <citation type="journal article" date="2019" name="Fungal Biol. Biotechnol.">
        <title>Draft genome sequence of fastidious pathogen Ceratobasidium theobromae, which causes vascular-streak dieback in Theobroma cacao.</title>
        <authorList>
            <person name="Ali S.S."/>
            <person name="Asman A."/>
            <person name="Shao J."/>
            <person name="Firmansyah A.P."/>
            <person name="Susilo A.W."/>
            <person name="Rosmana A."/>
            <person name="McMahon P."/>
            <person name="Junaid M."/>
            <person name="Guest D."/>
            <person name="Kheng T.Y."/>
            <person name="Meinhardt L.W."/>
            <person name="Bailey B.A."/>
        </authorList>
    </citation>
    <scope>NUCLEOTIDE SEQUENCE [LARGE SCALE GENOMIC DNA]</scope>
    <source>
        <strain evidence="3 4">CT2</strain>
    </source>
</reference>
<feature type="compositionally biased region" description="Polar residues" evidence="1">
    <location>
        <begin position="510"/>
        <end position="524"/>
    </location>
</feature>
<feature type="region of interest" description="Disordered" evidence="1">
    <location>
        <begin position="508"/>
        <end position="528"/>
    </location>
</feature>
<feature type="compositionally biased region" description="Acidic residues" evidence="1">
    <location>
        <begin position="969"/>
        <end position="984"/>
    </location>
</feature>
<dbReference type="Gene3D" id="3.10.20.90">
    <property type="entry name" value="Phosphatidylinositol 3-kinase Catalytic Subunit, Chain A, domain 1"/>
    <property type="match status" value="1"/>
</dbReference>
<feature type="compositionally biased region" description="Polar residues" evidence="1">
    <location>
        <begin position="612"/>
        <end position="626"/>
    </location>
</feature>
<dbReference type="CDD" id="cd00821">
    <property type="entry name" value="PH"/>
    <property type="match status" value="1"/>
</dbReference>
<protein>
    <recommendedName>
        <fullName evidence="2">PH domain-containing protein</fullName>
    </recommendedName>
</protein>
<dbReference type="Proteomes" id="UP000383932">
    <property type="component" value="Unassembled WGS sequence"/>
</dbReference>
<dbReference type="Gene3D" id="2.30.29.30">
    <property type="entry name" value="Pleckstrin-homology domain (PH domain)/Phosphotyrosine-binding domain (PTB)"/>
    <property type="match status" value="1"/>
</dbReference>